<dbReference type="InterPro" id="IPR035897">
    <property type="entry name" value="Toll_tir_struct_dom_sf"/>
</dbReference>
<dbReference type="Gene3D" id="3.40.50.300">
    <property type="entry name" value="P-loop containing nucleotide triphosphate hydrolases"/>
    <property type="match status" value="1"/>
</dbReference>
<evidence type="ECO:0000313" key="5">
    <source>
        <dbReference type="EMBL" id="MED6184223.1"/>
    </source>
</evidence>
<keyword evidence="2" id="KW-0677">Repeat</keyword>
<dbReference type="InterPro" id="IPR058546">
    <property type="entry name" value="RPS4B/Roq1-like_LRR"/>
</dbReference>
<dbReference type="PRINTS" id="PR00364">
    <property type="entry name" value="DISEASERSIST"/>
</dbReference>
<dbReference type="Gene3D" id="3.80.10.10">
    <property type="entry name" value="Ribonuclease Inhibitor"/>
    <property type="match status" value="2"/>
</dbReference>
<dbReference type="Pfam" id="PF23282">
    <property type="entry name" value="WHD_ROQ1"/>
    <property type="match status" value="1"/>
</dbReference>
<dbReference type="PROSITE" id="PS50104">
    <property type="entry name" value="TIR"/>
    <property type="match status" value="1"/>
</dbReference>
<dbReference type="InterPro" id="IPR002182">
    <property type="entry name" value="NB-ARC"/>
</dbReference>
<keyword evidence="1" id="KW-0433">Leucine-rich repeat</keyword>
<dbReference type="EMBL" id="JASCZI010181519">
    <property type="protein sequence ID" value="MED6184223.1"/>
    <property type="molecule type" value="Genomic_DNA"/>
</dbReference>
<dbReference type="SUPFAM" id="SSF52540">
    <property type="entry name" value="P-loop containing nucleoside triphosphate hydrolases"/>
    <property type="match status" value="1"/>
</dbReference>
<evidence type="ECO:0000256" key="3">
    <source>
        <dbReference type="ARBA" id="ARBA00022821"/>
    </source>
</evidence>
<dbReference type="InterPro" id="IPR042197">
    <property type="entry name" value="Apaf_helical"/>
</dbReference>
<dbReference type="Gene3D" id="3.40.50.10140">
    <property type="entry name" value="Toll/interleukin-1 receptor homology (TIR) domain"/>
    <property type="match status" value="1"/>
</dbReference>
<dbReference type="InterPro" id="IPR032675">
    <property type="entry name" value="LRR_dom_sf"/>
</dbReference>
<gene>
    <name evidence="5" type="ORF">PIB30_045396</name>
</gene>
<dbReference type="Pfam" id="PF23286">
    <property type="entry name" value="LRR_13"/>
    <property type="match status" value="1"/>
</dbReference>
<dbReference type="PANTHER" id="PTHR11017:SF587">
    <property type="entry name" value="NB-ARC DOMAIN PROTEIN"/>
    <property type="match status" value="1"/>
</dbReference>
<keyword evidence="3" id="KW-0611">Plant defense</keyword>
<dbReference type="Pfam" id="PF01582">
    <property type="entry name" value="TIR"/>
    <property type="match status" value="1"/>
</dbReference>
<evidence type="ECO:0000256" key="1">
    <source>
        <dbReference type="ARBA" id="ARBA00022614"/>
    </source>
</evidence>
<reference evidence="5 6" key="1">
    <citation type="journal article" date="2023" name="Plants (Basel)">
        <title>Bridging the Gap: Combining Genomics and Transcriptomics Approaches to Understand Stylosanthes scabra, an Orphan Legume from the Brazilian Caatinga.</title>
        <authorList>
            <person name="Ferreira-Neto J.R.C."/>
            <person name="da Silva M.D."/>
            <person name="Binneck E."/>
            <person name="de Melo N.F."/>
            <person name="da Silva R.H."/>
            <person name="de Melo A.L.T.M."/>
            <person name="Pandolfi V."/>
            <person name="Bustamante F.O."/>
            <person name="Brasileiro-Vidal A.C."/>
            <person name="Benko-Iseppon A.M."/>
        </authorList>
    </citation>
    <scope>NUCLEOTIDE SEQUENCE [LARGE SCALE GENOMIC DNA]</scope>
    <source>
        <tissue evidence="5">Leaves</tissue>
    </source>
</reference>
<comment type="caution">
    <text evidence="5">The sequence shown here is derived from an EMBL/GenBank/DDBJ whole genome shotgun (WGS) entry which is preliminary data.</text>
</comment>
<proteinExistence type="predicted"/>
<keyword evidence="6" id="KW-1185">Reference proteome</keyword>
<dbReference type="SUPFAM" id="SSF52058">
    <property type="entry name" value="L domain-like"/>
    <property type="match status" value="1"/>
</dbReference>
<accession>A0ABU6WIV4</accession>
<dbReference type="Gene3D" id="1.10.8.430">
    <property type="entry name" value="Helical domain of apoptotic protease-activating factors"/>
    <property type="match status" value="1"/>
</dbReference>
<dbReference type="Proteomes" id="UP001341840">
    <property type="component" value="Unassembled WGS sequence"/>
</dbReference>
<evidence type="ECO:0000313" key="6">
    <source>
        <dbReference type="Proteomes" id="UP001341840"/>
    </source>
</evidence>
<evidence type="ECO:0000256" key="2">
    <source>
        <dbReference type="ARBA" id="ARBA00022737"/>
    </source>
</evidence>
<evidence type="ECO:0000259" key="4">
    <source>
        <dbReference type="PROSITE" id="PS50104"/>
    </source>
</evidence>
<dbReference type="SUPFAM" id="SSF52200">
    <property type="entry name" value="Toll/Interleukin receptor TIR domain"/>
    <property type="match status" value="1"/>
</dbReference>
<dbReference type="SMART" id="SM00255">
    <property type="entry name" value="TIR"/>
    <property type="match status" value="1"/>
</dbReference>
<dbReference type="InterPro" id="IPR044974">
    <property type="entry name" value="Disease_R_plants"/>
</dbReference>
<protein>
    <recommendedName>
        <fullName evidence="4">TIR domain-containing protein</fullName>
    </recommendedName>
</protein>
<feature type="domain" description="TIR" evidence="4">
    <location>
        <begin position="8"/>
        <end position="175"/>
    </location>
</feature>
<organism evidence="5 6">
    <name type="scientific">Stylosanthes scabra</name>
    <dbReference type="NCBI Taxonomy" id="79078"/>
    <lineage>
        <taxon>Eukaryota</taxon>
        <taxon>Viridiplantae</taxon>
        <taxon>Streptophyta</taxon>
        <taxon>Embryophyta</taxon>
        <taxon>Tracheophyta</taxon>
        <taxon>Spermatophyta</taxon>
        <taxon>Magnoliopsida</taxon>
        <taxon>eudicotyledons</taxon>
        <taxon>Gunneridae</taxon>
        <taxon>Pentapetalae</taxon>
        <taxon>rosids</taxon>
        <taxon>fabids</taxon>
        <taxon>Fabales</taxon>
        <taxon>Fabaceae</taxon>
        <taxon>Papilionoideae</taxon>
        <taxon>50 kb inversion clade</taxon>
        <taxon>dalbergioids sensu lato</taxon>
        <taxon>Dalbergieae</taxon>
        <taxon>Pterocarpus clade</taxon>
        <taxon>Stylosanthes</taxon>
    </lineage>
</organism>
<dbReference type="PANTHER" id="PTHR11017">
    <property type="entry name" value="LEUCINE-RICH REPEAT-CONTAINING PROTEIN"/>
    <property type="match status" value="1"/>
</dbReference>
<dbReference type="Pfam" id="PF00931">
    <property type="entry name" value="NB-ARC"/>
    <property type="match status" value="1"/>
</dbReference>
<name>A0ABU6WIV4_9FABA</name>
<dbReference type="InterPro" id="IPR058192">
    <property type="entry name" value="WHD_ROQ1-like"/>
</dbReference>
<dbReference type="InterPro" id="IPR027417">
    <property type="entry name" value="P-loop_NTPase"/>
</dbReference>
<sequence>MANVGRNGSYDVFLSFRGIDTRETFTSSLYRALTLKGVKTFMDDPKLRDGDEIEQALINAIRESRLSIVVFSERYANSRWCLNELVEIVECMRSKKQLVWPIFYKVEPSEVRHQKGSYGEAMKAHEERYGVGSHKVQNWKSALSQVADLKGRKYDTGVIEYEFIEEYVKEVTARLQCHEQLDVGEHVVGHESRIQELKSLLEMEKTYETVCMLGIYGTGGMGKTTLAKCLYNSIAQQFQYTIFLENVRERSKSHADLIDLQETFLSKLYGRENVKLGGVSEGISKLKSIVQHKKVLLVLDDVDSTDQLEKLAAGKCDWFGLGSRIIVTTRDTHVLDAHRVEKRYEMRGLNDEEALQLFCWKAFKMSQPTIDYKHVSDSAIIYANGLPLALTVIGSLLATKSVEECECALQQYKRIPQRNIHDILKISYDCLEENTKKVFLDIACFFKGDRLEHVEKVMERCDDFLPCYNIGLLVEKSLLAIKDNGSLWMHDLIQDMGREIVRQEAPSNPGQRSRLFLYQDVLKVLRENSKLEHLSYLKFSRCQSMTCLPDMSGVPNLRELRLEDCKNLISVHQSVGFLKKLVTLYVSHCPMLKEFPEKIWLPSLENLDLIDTNLEFFPHIEEKMYRPLAITVKNCPIKELPNSFTNLVGLDVINLDCPLLGFSGLLPSDLLTLPAVVSLNDIPLVGVWFRWLLYNNHVTARNFSSIIFLHCGRCDLTDDSLQVILRCCPILEELYVPFNDFVSLPKSITKCDSLRILDVSYCYDLRDIPKLHGSIQEIHTNNNWRLCLKTYNMLWSQTKEEVYKLNVTMPKLSMIPSWFDHRVKGGSLSFWARRKFPAIAVAFIFKTADSKKNSIRLKINGRDVSPFLEACYIRKSHVLLFDLRRFESDDMQPILDSYLVPDKWNHLEVDCFDRGGKRLIISHCGAYVYRGETDLEDIRFTCPHSFKRKSSSILEGSLPKRKCIVRRSLVFGLRGWRHREKQKKKKGKNGRGNTSAEFKSTSIYADHGLGH</sequence>
<dbReference type="InterPro" id="IPR000157">
    <property type="entry name" value="TIR_dom"/>
</dbReference>